<evidence type="ECO:0000313" key="4">
    <source>
        <dbReference type="Proteomes" id="UP000300142"/>
    </source>
</evidence>
<dbReference type="Pfam" id="PF00092">
    <property type="entry name" value="VWA"/>
    <property type="match status" value="1"/>
</dbReference>
<dbReference type="SMART" id="SM00327">
    <property type="entry name" value="VWA"/>
    <property type="match status" value="1"/>
</dbReference>
<keyword evidence="4" id="KW-1185">Reference proteome</keyword>
<dbReference type="PROSITE" id="PS50234">
    <property type="entry name" value="VWFA"/>
    <property type="match status" value="1"/>
</dbReference>
<dbReference type="InterPro" id="IPR050525">
    <property type="entry name" value="ECM_Assembly_Org"/>
</dbReference>
<evidence type="ECO:0000259" key="2">
    <source>
        <dbReference type="PROSITE" id="PS50234"/>
    </source>
</evidence>
<keyword evidence="1" id="KW-0812">Transmembrane</keyword>
<feature type="transmembrane region" description="Helical" evidence="1">
    <location>
        <begin position="280"/>
        <end position="303"/>
    </location>
</feature>
<dbReference type="CDD" id="cd00198">
    <property type="entry name" value="vWFA"/>
    <property type="match status" value="1"/>
</dbReference>
<protein>
    <submittedName>
        <fullName evidence="3">von Willebrand factor, type A</fullName>
    </submittedName>
</protein>
<dbReference type="AlphaFoldDB" id="A0A479ZU34"/>
<accession>A0A479ZU34</accession>
<keyword evidence="1" id="KW-1133">Transmembrane helix</keyword>
<comment type="caution">
    <text evidence="3">The sequence shown here is derived from an EMBL/GenBank/DDBJ whole genome shotgun (WGS) entry which is preliminary data.</text>
</comment>
<proteinExistence type="predicted"/>
<feature type="transmembrane region" description="Helical" evidence="1">
    <location>
        <begin position="340"/>
        <end position="364"/>
    </location>
</feature>
<dbReference type="EMBL" id="BJCE01000030">
    <property type="protein sequence ID" value="GCL36219.1"/>
    <property type="molecule type" value="Genomic_DNA"/>
</dbReference>
<dbReference type="PANTHER" id="PTHR24020:SF20">
    <property type="entry name" value="PH DOMAIN-CONTAINING PROTEIN"/>
    <property type="match status" value="1"/>
</dbReference>
<organism evidence="3 4">
    <name type="scientific">Sphaerospermopsis reniformis</name>
    <dbReference type="NCBI Taxonomy" id="531300"/>
    <lineage>
        <taxon>Bacteria</taxon>
        <taxon>Bacillati</taxon>
        <taxon>Cyanobacteriota</taxon>
        <taxon>Cyanophyceae</taxon>
        <taxon>Nostocales</taxon>
        <taxon>Aphanizomenonaceae</taxon>
        <taxon>Sphaerospermopsis</taxon>
    </lineage>
</organism>
<evidence type="ECO:0000256" key="1">
    <source>
        <dbReference type="SAM" id="Phobius"/>
    </source>
</evidence>
<dbReference type="RefSeq" id="WP_137666798.1">
    <property type="nucleotide sequence ID" value="NZ_BJCE01000030.1"/>
</dbReference>
<dbReference type="SUPFAM" id="SSF53300">
    <property type="entry name" value="vWA-like"/>
    <property type="match status" value="1"/>
</dbReference>
<evidence type="ECO:0000313" key="3">
    <source>
        <dbReference type="EMBL" id="GCL36219.1"/>
    </source>
</evidence>
<sequence length="492" mass="52765">MTTFNLLNRLKNNKPLLFAIYGAGGCLTAAILLGEPFLALTKSDTPTQNEPQAIVLLIDTSSSMSDGKLTEVKTAASKFIERRNLQTDQIAVVNFGIDVKTVTPLTNDINTLNNAISSLSEDGSTPMAQGMDTALGELQTTTLNQNINNNIILFTDGIPDDPNFAYNSALATRNAGIKLIAVATGDADINYLTQITGDRSLVFYANSGQFDQAFRNAEAVIYQQLVESNSRENYSIGDLLLRMSGWTAFLAMGISLALIMGQNRYMRLPLLTTQKGIIAVSGSLIAGTIAGTTGQLLFLIFSPLSNIALLEVGRIAGWVILGALVGGGTKFFVPNLNLKNALIGGTIGGGIGASGFLITAGIFGDILGRLSGASILGFFIGLMIAWIEQKQLASAPYLLVHWTPTEKTTYLLGTKPILIGTSLNVEIPVNSADGFTPITAKIFKEGENIIMEFNQEYAMMKKMKKTTQDLKIGDTRKLGQITIEVKDKTANQ</sequence>
<name>A0A479ZU34_9CYAN</name>
<dbReference type="InterPro" id="IPR036465">
    <property type="entry name" value="vWFA_dom_sf"/>
</dbReference>
<dbReference type="InterPro" id="IPR002035">
    <property type="entry name" value="VWF_A"/>
</dbReference>
<dbReference type="PANTHER" id="PTHR24020">
    <property type="entry name" value="COLLAGEN ALPHA"/>
    <property type="match status" value="1"/>
</dbReference>
<feature type="transmembrane region" description="Helical" evidence="1">
    <location>
        <begin position="370"/>
        <end position="387"/>
    </location>
</feature>
<keyword evidence="1" id="KW-0472">Membrane</keyword>
<feature type="transmembrane region" description="Helical" evidence="1">
    <location>
        <begin position="315"/>
        <end position="333"/>
    </location>
</feature>
<dbReference type="Gene3D" id="3.40.50.410">
    <property type="entry name" value="von Willebrand factor, type A domain"/>
    <property type="match status" value="1"/>
</dbReference>
<reference evidence="4" key="1">
    <citation type="submission" date="2019-02" db="EMBL/GenBank/DDBJ databases">
        <title>Draft genome sequence of Sphaerospermopsis reniformis NIES-1949.</title>
        <authorList>
            <person name="Yamaguchi H."/>
            <person name="Suzuki S."/>
            <person name="Kawachi M."/>
        </authorList>
    </citation>
    <scope>NUCLEOTIDE SEQUENCE [LARGE SCALE GENOMIC DNA]</scope>
    <source>
        <strain evidence="4">NIES-1949</strain>
    </source>
</reference>
<feature type="domain" description="VWFA" evidence="2">
    <location>
        <begin position="53"/>
        <end position="225"/>
    </location>
</feature>
<feature type="transmembrane region" description="Helical" evidence="1">
    <location>
        <begin position="239"/>
        <end position="259"/>
    </location>
</feature>
<dbReference type="Proteomes" id="UP000300142">
    <property type="component" value="Unassembled WGS sequence"/>
</dbReference>
<gene>
    <name evidence="3" type="ORF">SR1949_13210</name>
</gene>